<organism evidence="11 12">
    <name type="scientific">Piloderma croceum (strain F 1598)</name>
    <dbReference type="NCBI Taxonomy" id="765440"/>
    <lineage>
        <taxon>Eukaryota</taxon>
        <taxon>Fungi</taxon>
        <taxon>Dikarya</taxon>
        <taxon>Basidiomycota</taxon>
        <taxon>Agaricomycotina</taxon>
        <taxon>Agaricomycetes</taxon>
        <taxon>Agaricomycetidae</taxon>
        <taxon>Atheliales</taxon>
        <taxon>Atheliaceae</taxon>
        <taxon>Piloderma</taxon>
    </lineage>
</organism>
<keyword evidence="7" id="KW-0788">Thiol protease</keyword>
<dbReference type="HOGENOM" id="CLU_003952_0_0_1"/>
<evidence type="ECO:0000256" key="6">
    <source>
        <dbReference type="ARBA" id="ARBA00022801"/>
    </source>
</evidence>
<comment type="catalytic activity">
    <reaction evidence="1">
        <text>Thiol-dependent hydrolysis of ester, thioester, amide, peptide and isopeptide bonds formed by the C-terminal Gly of ubiquitin (a 76-residue protein attached to proteins as an intracellular targeting signal).</text>
        <dbReference type="EC" id="3.4.19.12"/>
    </reaction>
</comment>
<keyword evidence="12" id="KW-1185">Reference proteome</keyword>
<evidence type="ECO:0000256" key="8">
    <source>
        <dbReference type="SAM" id="MobiDB-lite"/>
    </source>
</evidence>
<dbReference type="InParanoid" id="A0A0C3C7G4"/>
<feature type="compositionally biased region" description="Basic and acidic residues" evidence="8">
    <location>
        <begin position="13"/>
        <end position="24"/>
    </location>
</feature>
<feature type="region of interest" description="Disordered" evidence="8">
    <location>
        <begin position="493"/>
        <end position="533"/>
    </location>
</feature>
<dbReference type="Pfam" id="PF00443">
    <property type="entry name" value="UCH"/>
    <property type="match status" value="1"/>
</dbReference>
<dbReference type="PANTHER" id="PTHR24006">
    <property type="entry name" value="UBIQUITIN CARBOXYL-TERMINAL HYDROLASE"/>
    <property type="match status" value="1"/>
</dbReference>
<evidence type="ECO:0000256" key="3">
    <source>
        <dbReference type="ARBA" id="ARBA00012759"/>
    </source>
</evidence>
<comment type="similarity">
    <text evidence="2">Belongs to the peptidase C19 family.</text>
</comment>
<feature type="compositionally biased region" description="Low complexity" evidence="8">
    <location>
        <begin position="826"/>
        <end position="843"/>
    </location>
</feature>
<keyword evidence="9" id="KW-0812">Transmembrane</keyword>
<dbReference type="Gene3D" id="3.90.70.10">
    <property type="entry name" value="Cysteine proteinases"/>
    <property type="match status" value="2"/>
</dbReference>
<evidence type="ECO:0000313" key="12">
    <source>
        <dbReference type="Proteomes" id="UP000054166"/>
    </source>
</evidence>
<keyword evidence="4" id="KW-0645">Protease</keyword>
<dbReference type="InterPro" id="IPR028889">
    <property type="entry name" value="USP"/>
</dbReference>
<dbReference type="GO" id="GO:0006508">
    <property type="term" value="P:proteolysis"/>
    <property type="evidence" value="ECO:0007669"/>
    <property type="project" value="UniProtKB-KW"/>
</dbReference>
<keyword evidence="6" id="KW-0378">Hydrolase</keyword>
<dbReference type="GO" id="GO:0005829">
    <property type="term" value="C:cytosol"/>
    <property type="evidence" value="ECO:0007669"/>
    <property type="project" value="TreeGrafter"/>
</dbReference>
<evidence type="ECO:0000256" key="4">
    <source>
        <dbReference type="ARBA" id="ARBA00022670"/>
    </source>
</evidence>
<sequence length="990" mass="107827">MAKQKVPTPQDTLKAKKEREEAEHSVCLPPGLVNHGNTCFMNSVLQGLIATRYLKDLFQLSPLPPSVQQSALTSITSRRSPLLTNGHDLGGSYEQGWEEGMPIGDVFVSFMKRSWAIQQHQRRENISPRDLLAALGQKYDQYLDFRQQDAHEFLRQLLDAMRMEELDVIKKRQPPPPKVKRSRRRSTMRPPTFIPSSPSPLAAVMNHSLFQPSHPDEEKLISFADMLFGGKLTSILVCQKCKHISQTYEDFNDLSLSIKAEDYARERTRNRLKNLAKKFKNLHGTSLSLGLELQRSSSVPASPSANVDGPFTDEPPIVEPRRRSLDYVEVAKEGGSGGGDGDTIELTETSTTIPAEDEFGRVELAGGLDRKVEHVEFTEPLKLEKKDKKVKDDDGWARLGRRISMKVTKKTKDKDDRHSRSMDLGRGRRSADLDTVKEKDSGYHSLSVSSLGSTTTMSSPQQQPGSDGDPSPVSPPEMNRPKLENIQSISLSSALPTPTTPTISPPQSSPSRFPLISRASSPSKRAKSPQPPKITAEEAAYLRQILADITPASSNPFGIFKPPVLQSGGSNMTSTATNLLLKIGQLPGIEECLRMFTAVEVLDGENMVGCRRCWKVANGEYKPKVRPQDSDSDESEKSDGTAAKSDVNPDQPGRVAFDLERVSPPPLSSSSPSASASSSIASLDAQSGSIYNTPSSSPSDDALPLSQSHSTSKTPPPLPLALNGTASTLDVSEPRMATYGGMPIPVISTTAPESPFSPLTTAKATSCFPGQPSFTDHSGLAEALAAPLPVKDSLRAPKFTRYRRMPGDTDSTTESADESSDDALDSDGSLLSDSSSLGSRAASPVVTPSVSVERLSVAIQSTPRPAPPKVPRSKQVIMRPAFKRYLIATPPPVLVIHLKRFQQVSKTPMISFSGGFKKLEDFVAFPESLDIGPFIAPRKEDFGLGKGSRLKTSKRTGRCMYRLYAVVVHIGNMVCSNLTLGLIVCFNETL</sequence>
<dbReference type="STRING" id="765440.A0A0C3C7G4"/>
<dbReference type="PROSITE" id="PS00972">
    <property type="entry name" value="USP_1"/>
    <property type="match status" value="1"/>
</dbReference>
<dbReference type="SUPFAM" id="SSF54001">
    <property type="entry name" value="Cysteine proteinases"/>
    <property type="match status" value="1"/>
</dbReference>
<protein>
    <recommendedName>
        <fullName evidence="3">ubiquitinyl hydrolase 1</fullName>
        <ecNumber evidence="3">3.4.19.12</ecNumber>
    </recommendedName>
</protein>
<evidence type="ECO:0000313" key="11">
    <source>
        <dbReference type="EMBL" id="KIM85592.1"/>
    </source>
</evidence>
<dbReference type="EC" id="3.4.19.12" evidence="3"/>
<dbReference type="GO" id="GO:0005634">
    <property type="term" value="C:nucleus"/>
    <property type="evidence" value="ECO:0007669"/>
    <property type="project" value="TreeGrafter"/>
</dbReference>
<dbReference type="InterPro" id="IPR050164">
    <property type="entry name" value="Peptidase_C19"/>
</dbReference>
<dbReference type="GO" id="GO:0004843">
    <property type="term" value="F:cysteine-type deubiquitinase activity"/>
    <property type="evidence" value="ECO:0007669"/>
    <property type="project" value="UniProtKB-EC"/>
</dbReference>
<feature type="transmembrane region" description="Helical" evidence="9">
    <location>
        <begin position="963"/>
        <end position="986"/>
    </location>
</feature>
<evidence type="ECO:0000256" key="7">
    <source>
        <dbReference type="ARBA" id="ARBA00022807"/>
    </source>
</evidence>
<keyword evidence="5" id="KW-0833">Ubl conjugation pathway</keyword>
<reference evidence="11 12" key="1">
    <citation type="submission" date="2014-04" db="EMBL/GenBank/DDBJ databases">
        <authorList>
            <consortium name="DOE Joint Genome Institute"/>
            <person name="Kuo A."/>
            <person name="Tarkka M."/>
            <person name="Buscot F."/>
            <person name="Kohler A."/>
            <person name="Nagy L.G."/>
            <person name="Floudas D."/>
            <person name="Copeland A."/>
            <person name="Barry K.W."/>
            <person name="Cichocki N."/>
            <person name="Veneault-Fourrey C."/>
            <person name="LaButti K."/>
            <person name="Lindquist E.A."/>
            <person name="Lipzen A."/>
            <person name="Lundell T."/>
            <person name="Morin E."/>
            <person name="Murat C."/>
            <person name="Sun H."/>
            <person name="Tunlid A."/>
            <person name="Henrissat B."/>
            <person name="Grigoriev I.V."/>
            <person name="Hibbett D.S."/>
            <person name="Martin F."/>
            <person name="Nordberg H.P."/>
            <person name="Cantor M.N."/>
            <person name="Hua S.X."/>
        </authorList>
    </citation>
    <scope>NUCLEOTIDE SEQUENCE [LARGE SCALE GENOMIC DNA]</scope>
    <source>
        <strain evidence="11 12">F 1598</strain>
    </source>
</reference>
<dbReference type="GO" id="GO:0016579">
    <property type="term" value="P:protein deubiquitination"/>
    <property type="evidence" value="ECO:0007669"/>
    <property type="project" value="InterPro"/>
</dbReference>
<dbReference type="PROSITE" id="PS50235">
    <property type="entry name" value="USP_3"/>
    <property type="match status" value="1"/>
</dbReference>
<feature type="compositionally biased region" description="Acidic residues" evidence="8">
    <location>
        <begin position="815"/>
        <end position="825"/>
    </location>
</feature>
<dbReference type="AlphaFoldDB" id="A0A0C3C7G4"/>
<feature type="compositionally biased region" description="Basic residues" evidence="8">
    <location>
        <begin position="178"/>
        <end position="187"/>
    </location>
</feature>
<feature type="compositionally biased region" description="Low complexity" evidence="8">
    <location>
        <begin position="443"/>
        <end position="471"/>
    </location>
</feature>
<evidence type="ECO:0000256" key="5">
    <source>
        <dbReference type="ARBA" id="ARBA00022786"/>
    </source>
</evidence>
<reference evidence="12" key="2">
    <citation type="submission" date="2015-01" db="EMBL/GenBank/DDBJ databases">
        <title>Evolutionary Origins and Diversification of the Mycorrhizal Mutualists.</title>
        <authorList>
            <consortium name="DOE Joint Genome Institute"/>
            <consortium name="Mycorrhizal Genomics Consortium"/>
            <person name="Kohler A."/>
            <person name="Kuo A."/>
            <person name="Nagy L.G."/>
            <person name="Floudas D."/>
            <person name="Copeland A."/>
            <person name="Barry K.W."/>
            <person name="Cichocki N."/>
            <person name="Veneault-Fourrey C."/>
            <person name="LaButti K."/>
            <person name="Lindquist E.A."/>
            <person name="Lipzen A."/>
            <person name="Lundell T."/>
            <person name="Morin E."/>
            <person name="Murat C."/>
            <person name="Riley R."/>
            <person name="Ohm R."/>
            <person name="Sun H."/>
            <person name="Tunlid A."/>
            <person name="Henrissat B."/>
            <person name="Grigoriev I.V."/>
            <person name="Hibbett D.S."/>
            <person name="Martin F."/>
        </authorList>
    </citation>
    <scope>NUCLEOTIDE SEQUENCE [LARGE SCALE GENOMIC DNA]</scope>
    <source>
        <strain evidence="12">F 1598</strain>
    </source>
</reference>
<keyword evidence="9" id="KW-1133">Transmembrane helix</keyword>
<evidence type="ECO:0000256" key="9">
    <source>
        <dbReference type="SAM" id="Phobius"/>
    </source>
</evidence>
<feature type="compositionally biased region" description="Low complexity" evidence="8">
    <location>
        <begin position="668"/>
        <end position="708"/>
    </location>
</feature>
<dbReference type="InterPro" id="IPR001394">
    <property type="entry name" value="Peptidase_C19_UCH"/>
</dbReference>
<feature type="compositionally biased region" description="Low complexity" evidence="8">
    <location>
        <begin position="509"/>
        <end position="523"/>
    </location>
</feature>
<keyword evidence="9" id="KW-0472">Membrane</keyword>
<evidence type="ECO:0000259" key="10">
    <source>
        <dbReference type="PROSITE" id="PS50235"/>
    </source>
</evidence>
<accession>A0A0C3C7G4</accession>
<gene>
    <name evidence="11" type="ORF">PILCRDRAFT_816797</name>
</gene>
<dbReference type="Proteomes" id="UP000054166">
    <property type="component" value="Unassembled WGS sequence"/>
</dbReference>
<feature type="region of interest" description="Disordered" evidence="8">
    <location>
        <begin position="403"/>
        <end position="480"/>
    </location>
</feature>
<feature type="compositionally biased region" description="Low complexity" evidence="8">
    <location>
        <begin position="493"/>
        <end position="502"/>
    </location>
</feature>
<feature type="region of interest" description="Disordered" evidence="8">
    <location>
        <begin position="1"/>
        <end position="24"/>
    </location>
</feature>
<feature type="region of interest" description="Disordered" evidence="8">
    <location>
        <begin position="172"/>
        <end position="197"/>
    </location>
</feature>
<evidence type="ECO:0000256" key="2">
    <source>
        <dbReference type="ARBA" id="ARBA00009085"/>
    </source>
</evidence>
<dbReference type="PANTHER" id="PTHR24006:SF888">
    <property type="entry name" value="UBIQUITIN CARBOXYL-TERMINAL HYDROLASE 30"/>
    <property type="match status" value="1"/>
</dbReference>
<name>A0A0C3C7G4_PILCF</name>
<feature type="domain" description="USP" evidence="10">
    <location>
        <begin position="30"/>
        <end position="990"/>
    </location>
</feature>
<evidence type="ECO:0000256" key="1">
    <source>
        <dbReference type="ARBA" id="ARBA00000707"/>
    </source>
</evidence>
<dbReference type="OrthoDB" id="420187at2759"/>
<feature type="compositionally biased region" description="Basic and acidic residues" evidence="8">
    <location>
        <begin position="622"/>
        <end position="639"/>
    </location>
</feature>
<dbReference type="EMBL" id="KN832984">
    <property type="protein sequence ID" value="KIM85592.1"/>
    <property type="molecule type" value="Genomic_DNA"/>
</dbReference>
<dbReference type="InterPro" id="IPR018200">
    <property type="entry name" value="USP_CS"/>
</dbReference>
<feature type="region of interest" description="Disordered" evidence="8">
    <location>
        <begin position="622"/>
        <end position="724"/>
    </location>
</feature>
<proteinExistence type="inferred from homology"/>
<feature type="compositionally biased region" description="Basic and acidic residues" evidence="8">
    <location>
        <begin position="410"/>
        <end position="442"/>
    </location>
</feature>
<feature type="region of interest" description="Disordered" evidence="8">
    <location>
        <begin position="797"/>
        <end position="843"/>
    </location>
</feature>
<dbReference type="InterPro" id="IPR038765">
    <property type="entry name" value="Papain-like_cys_pep_sf"/>
</dbReference>